<dbReference type="RefSeq" id="WP_009525180.1">
    <property type="nucleotide sequence ID" value="NZ_JH414550.1"/>
</dbReference>
<dbReference type="BioCyc" id="EBAC796937-HMP:GMGH-947-MONOMER"/>
<dbReference type="Pfam" id="PF25989">
    <property type="entry name" value="YknX_C"/>
    <property type="match status" value="1"/>
</dbReference>
<dbReference type="InterPro" id="IPR058637">
    <property type="entry name" value="YknX-like_C"/>
</dbReference>
<evidence type="ECO:0000259" key="3">
    <source>
        <dbReference type="Pfam" id="PF25989"/>
    </source>
</evidence>
<organism evidence="4 5">
    <name type="scientific">Peptoanaerobacter stomatis</name>
    <dbReference type="NCBI Taxonomy" id="796937"/>
    <lineage>
        <taxon>Bacteria</taxon>
        <taxon>Bacillati</taxon>
        <taxon>Bacillota</taxon>
        <taxon>Clostridia</taxon>
        <taxon>Peptostreptococcales</taxon>
        <taxon>Filifactoraceae</taxon>
        <taxon>Peptoanaerobacter</taxon>
    </lineage>
</organism>
<dbReference type="HOGENOM" id="CLU_018816_14_5_9"/>
<feature type="transmembrane region" description="Helical" evidence="2">
    <location>
        <begin position="7"/>
        <end position="23"/>
    </location>
</feature>
<accession>G9X3I8</accession>
<dbReference type="Gene3D" id="1.10.287.470">
    <property type="entry name" value="Helix hairpin bin"/>
    <property type="match status" value="1"/>
</dbReference>
<evidence type="ECO:0000313" key="4">
    <source>
        <dbReference type="EMBL" id="EHL09953.1"/>
    </source>
</evidence>
<gene>
    <name evidence="4" type="ORF">HMPREF9629_00945</name>
</gene>
<feature type="domain" description="YknX-like C-terminal permuted SH3-like" evidence="3">
    <location>
        <begin position="343"/>
        <end position="410"/>
    </location>
</feature>
<dbReference type="AlphaFoldDB" id="G9X3I8"/>
<protein>
    <recommendedName>
        <fullName evidence="3">YknX-like C-terminal permuted SH3-like domain-containing protein</fullName>
    </recommendedName>
</protein>
<keyword evidence="2" id="KW-0472">Membrane</keyword>
<dbReference type="GO" id="GO:0015562">
    <property type="term" value="F:efflux transmembrane transporter activity"/>
    <property type="evidence" value="ECO:0007669"/>
    <property type="project" value="TreeGrafter"/>
</dbReference>
<dbReference type="Gene3D" id="2.40.50.100">
    <property type="match status" value="1"/>
</dbReference>
<feature type="coiled-coil region" evidence="1">
    <location>
        <begin position="121"/>
        <end position="186"/>
    </location>
</feature>
<keyword evidence="2" id="KW-0812">Transmembrane</keyword>
<keyword evidence="1" id="KW-0175">Coiled coil</keyword>
<comment type="caution">
    <text evidence="4">The sequence shown here is derived from an EMBL/GenBank/DDBJ whole genome shotgun (WGS) entry which is preliminary data.</text>
</comment>
<evidence type="ECO:0000256" key="1">
    <source>
        <dbReference type="SAM" id="Coils"/>
    </source>
</evidence>
<name>G9X3I8_9FIRM</name>
<dbReference type="PANTHER" id="PTHR30469">
    <property type="entry name" value="MULTIDRUG RESISTANCE PROTEIN MDTA"/>
    <property type="match status" value="1"/>
</dbReference>
<sequence length="415" mass="46272">MNKKVRIILICIVILIVTAYIVIQKNKPLEFATKTLTEETLVNDFKETGKIEANQQIYITPKYSSKIIFIKEDGDKVAKGDLILKLDTSDLVTKKRELSANISALSGQEEMSIPTLYDSQLQSLNIAIQLAQKQVDELSQDNDKYLELYKSGAISESEYEKINRAYEDAKKALSLKQNEKNVLIDQSQEKSGSKEFYSAQKTALSVQMSDIDDKISQSEVYAPLSGIVTNVSAKNGGFANSTMPIMEISASDDIIAVCDVLSSDALALEENQKVEILQKIGEDTVKKSGIIIEIGKYAKTKMSSLGLEEQRVEIKIKLDDVKNIIVGSDIDIIFETLRLDNVLIVPKSAVFEYENDKYVWKVQDGKLAKAKIETGHESDYEYEVISGLSQDDIIIIEANNAQLKEGIKVKSKESK</sequence>
<evidence type="ECO:0000313" key="5">
    <source>
        <dbReference type="Proteomes" id="UP000006437"/>
    </source>
</evidence>
<evidence type="ECO:0000256" key="2">
    <source>
        <dbReference type="SAM" id="Phobius"/>
    </source>
</evidence>
<keyword evidence="2" id="KW-1133">Transmembrane helix</keyword>
<proteinExistence type="predicted"/>
<dbReference type="EMBL" id="AFZE01000058">
    <property type="protein sequence ID" value="EHL09953.1"/>
    <property type="molecule type" value="Genomic_DNA"/>
</dbReference>
<dbReference type="GO" id="GO:1990281">
    <property type="term" value="C:efflux pump complex"/>
    <property type="evidence" value="ECO:0007669"/>
    <property type="project" value="TreeGrafter"/>
</dbReference>
<dbReference type="Gene3D" id="2.40.420.20">
    <property type="match status" value="1"/>
</dbReference>
<reference evidence="4 5" key="1">
    <citation type="submission" date="2011-08" db="EMBL/GenBank/DDBJ databases">
        <title>The Genome Sequence of Eubacteriaceae bacterium ACC19a.</title>
        <authorList>
            <consortium name="The Broad Institute Genome Sequencing Platform"/>
            <person name="Earl A."/>
            <person name="Ward D."/>
            <person name="Feldgarden M."/>
            <person name="Gevers D."/>
            <person name="Sizova M."/>
            <person name="Hazen A."/>
            <person name="Epstein S."/>
            <person name="Young S.K."/>
            <person name="Zeng Q."/>
            <person name="Gargeya S."/>
            <person name="Fitzgerald M."/>
            <person name="Haas B."/>
            <person name="Abouelleil A."/>
            <person name="Alvarado L."/>
            <person name="Arachchi H.M."/>
            <person name="Berlin A."/>
            <person name="Brown A."/>
            <person name="Chapman S.B."/>
            <person name="Chen Z."/>
            <person name="Dunbar C."/>
            <person name="Freedman E."/>
            <person name="Gearin G."/>
            <person name="Gellesch M."/>
            <person name="Goldberg J."/>
            <person name="Griggs A."/>
            <person name="Gujja S."/>
            <person name="Heiman D."/>
            <person name="Howarth C."/>
            <person name="Larson L."/>
            <person name="Lui A."/>
            <person name="MacDonald P.J.P."/>
            <person name="Montmayeur A."/>
            <person name="Murphy C."/>
            <person name="Neiman D."/>
            <person name="Pearson M."/>
            <person name="Priest M."/>
            <person name="Roberts A."/>
            <person name="Saif S."/>
            <person name="Shea T."/>
            <person name="Shenoy N."/>
            <person name="Sisk P."/>
            <person name="Stolte C."/>
            <person name="Sykes S."/>
            <person name="Wortman J."/>
            <person name="Nusbaum C."/>
            <person name="Birren B."/>
        </authorList>
    </citation>
    <scope>NUCLEOTIDE SEQUENCE [LARGE SCALE GENOMIC DNA]</scope>
    <source>
        <strain evidence="4 5">ACC19a</strain>
    </source>
</reference>
<dbReference type="Gene3D" id="2.40.30.170">
    <property type="match status" value="1"/>
</dbReference>
<dbReference type="Proteomes" id="UP000006437">
    <property type="component" value="Unassembled WGS sequence"/>
</dbReference>